<gene>
    <name evidence="5" type="ORF">GYMLUDRAFT_1004687</name>
</gene>
<dbReference type="GO" id="GO:0004674">
    <property type="term" value="F:protein serine/threonine kinase activity"/>
    <property type="evidence" value="ECO:0007669"/>
    <property type="project" value="UniProtKB-KW"/>
</dbReference>
<proteinExistence type="predicted"/>
<reference evidence="5 6" key="1">
    <citation type="submission" date="2014-04" db="EMBL/GenBank/DDBJ databases">
        <title>Evolutionary Origins and Diversification of the Mycorrhizal Mutualists.</title>
        <authorList>
            <consortium name="DOE Joint Genome Institute"/>
            <consortium name="Mycorrhizal Genomics Consortium"/>
            <person name="Kohler A."/>
            <person name="Kuo A."/>
            <person name="Nagy L.G."/>
            <person name="Floudas D."/>
            <person name="Copeland A."/>
            <person name="Barry K.W."/>
            <person name="Cichocki N."/>
            <person name="Veneault-Fourrey C."/>
            <person name="LaButti K."/>
            <person name="Lindquist E.A."/>
            <person name="Lipzen A."/>
            <person name="Lundell T."/>
            <person name="Morin E."/>
            <person name="Murat C."/>
            <person name="Riley R."/>
            <person name="Ohm R."/>
            <person name="Sun H."/>
            <person name="Tunlid A."/>
            <person name="Henrissat B."/>
            <person name="Grigoriev I.V."/>
            <person name="Hibbett D.S."/>
            <person name="Martin F."/>
        </authorList>
    </citation>
    <scope>NUCLEOTIDE SEQUENCE [LARGE SCALE GENOMIC DNA]</scope>
    <source>
        <strain evidence="5 6">FD-317 M1</strain>
    </source>
</reference>
<dbReference type="PROSITE" id="PS51158">
    <property type="entry name" value="ALPHA_KINASE"/>
    <property type="match status" value="1"/>
</dbReference>
<keyword evidence="2" id="KW-0808">Transferase</keyword>
<dbReference type="Pfam" id="PF02816">
    <property type="entry name" value="Alpha_kinase"/>
    <property type="match status" value="1"/>
</dbReference>
<dbReference type="OrthoDB" id="301415at2759"/>
<evidence type="ECO:0000256" key="2">
    <source>
        <dbReference type="ARBA" id="ARBA00022679"/>
    </source>
</evidence>
<dbReference type="SUPFAM" id="SSF56112">
    <property type="entry name" value="Protein kinase-like (PK-like)"/>
    <property type="match status" value="1"/>
</dbReference>
<accession>A0A0D0B751</accession>
<keyword evidence="3" id="KW-0418">Kinase</keyword>
<dbReference type="GO" id="GO:0005524">
    <property type="term" value="F:ATP binding"/>
    <property type="evidence" value="ECO:0007669"/>
    <property type="project" value="InterPro"/>
</dbReference>
<dbReference type="InterPro" id="IPR011009">
    <property type="entry name" value="Kinase-like_dom_sf"/>
</dbReference>
<evidence type="ECO:0000259" key="4">
    <source>
        <dbReference type="PROSITE" id="PS51158"/>
    </source>
</evidence>
<dbReference type="EMBL" id="KN834780">
    <property type="protein sequence ID" value="KIK59295.1"/>
    <property type="molecule type" value="Genomic_DNA"/>
</dbReference>
<sequence length="466" mass="53265">MFQKDELVKVVFDQILVKIRNAYEEGNPGMSGDITNQNVSFHAHTSKSQHSHLQMADIENYTMEGLLQHFAILGYVNPQQVNNRKLSVRLVIEDRYLPQDEFWDDRAAGKSAQVSGLQSSLPHKSSAVLSLRKRKVVEEEGEDLGSNGGSEGSIHRSGSLLVRKSAFRPRILYARDVILQTFTFTKVAYDQGTRKFTHEHNQKEIMLSPDWRQDLEQGMHRNRDSAFLGSGYSKNAFYARFGGKEFAFVQCKPQFSEDENSKFLHAEFENLADAHLLAEEFKDELRKIGLQFPNFYFNYDDAFLGVLEPEFYEQLSEIANYKEFLATPLLPCSEADPQIAKYTGNDDVGEAPKDRLTSLMHAYMHYTYVMTKKTLLICDLQGTFNKDKVLCLIDPQSHRLAIHTTCSCSSVQCPDFSNDDNSNERVYWDGGRLKMVAYIKHHTEDENGCEQNLFCKALQLLDVKVV</sequence>
<protein>
    <recommendedName>
        <fullName evidence="4">Alpha-type protein kinase domain-containing protein</fullName>
    </recommendedName>
</protein>
<feature type="domain" description="Alpha-type protein kinase" evidence="4">
    <location>
        <begin position="203"/>
        <end position="463"/>
    </location>
</feature>
<organism evidence="5 6">
    <name type="scientific">Collybiopsis luxurians FD-317 M1</name>
    <dbReference type="NCBI Taxonomy" id="944289"/>
    <lineage>
        <taxon>Eukaryota</taxon>
        <taxon>Fungi</taxon>
        <taxon>Dikarya</taxon>
        <taxon>Basidiomycota</taxon>
        <taxon>Agaricomycotina</taxon>
        <taxon>Agaricomycetes</taxon>
        <taxon>Agaricomycetidae</taxon>
        <taxon>Agaricales</taxon>
        <taxon>Marasmiineae</taxon>
        <taxon>Omphalotaceae</taxon>
        <taxon>Collybiopsis</taxon>
        <taxon>Collybiopsis luxurians</taxon>
    </lineage>
</organism>
<evidence type="ECO:0000256" key="3">
    <source>
        <dbReference type="ARBA" id="ARBA00022777"/>
    </source>
</evidence>
<evidence type="ECO:0000313" key="6">
    <source>
        <dbReference type="Proteomes" id="UP000053593"/>
    </source>
</evidence>
<evidence type="ECO:0000313" key="5">
    <source>
        <dbReference type="EMBL" id="KIK59295.1"/>
    </source>
</evidence>
<dbReference type="CDD" id="cd04515">
    <property type="entry name" value="Alpha_kinase"/>
    <property type="match status" value="1"/>
</dbReference>
<keyword evidence="1" id="KW-0723">Serine/threonine-protein kinase</keyword>
<dbReference type="AlphaFoldDB" id="A0A0D0B751"/>
<dbReference type="HOGENOM" id="CLU_586661_0_0_1"/>
<name>A0A0D0B751_9AGAR</name>
<evidence type="ECO:0000256" key="1">
    <source>
        <dbReference type="ARBA" id="ARBA00022527"/>
    </source>
</evidence>
<keyword evidence="6" id="KW-1185">Reference proteome</keyword>
<dbReference type="Proteomes" id="UP000053593">
    <property type="component" value="Unassembled WGS sequence"/>
</dbReference>
<dbReference type="Gene3D" id="3.20.200.10">
    <property type="entry name" value="MHCK/EF2 kinase"/>
    <property type="match status" value="1"/>
</dbReference>
<dbReference type="InterPro" id="IPR004166">
    <property type="entry name" value="a-kinase_dom"/>
</dbReference>